<reference evidence="3" key="1">
    <citation type="journal article" date="2019" name="Int. J. Syst. Evol. Microbiol.">
        <title>The Global Catalogue of Microorganisms (GCM) 10K type strain sequencing project: providing services to taxonomists for standard genome sequencing and annotation.</title>
        <authorList>
            <consortium name="The Broad Institute Genomics Platform"/>
            <consortium name="The Broad Institute Genome Sequencing Center for Infectious Disease"/>
            <person name="Wu L."/>
            <person name="Ma J."/>
        </authorList>
    </citation>
    <scope>NUCLEOTIDE SEQUENCE [LARGE SCALE GENOMIC DNA]</scope>
    <source>
        <strain evidence="3">JCM 16704</strain>
    </source>
</reference>
<dbReference type="EMBL" id="BAAAZI010000006">
    <property type="protein sequence ID" value="GAA4135712.1"/>
    <property type="molecule type" value="Genomic_DNA"/>
</dbReference>
<dbReference type="Pfam" id="PF13084">
    <property type="entry name" value="DUF3943"/>
    <property type="match status" value="1"/>
</dbReference>
<evidence type="ECO:0000313" key="3">
    <source>
        <dbReference type="Proteomes" id="UP001500101"/>
    </source>
</evidence>
<dbReference type="InterPro" id="IPR025079">
    <property type="entry name" value="DUF3943"/>
</dbReference>
<feature type="domain" description="DUF3943" evidence="1">
    <location>
        <begin position="122"/>
        <end position="227"/>
    </location>
</feature>
<accession>A0ABP7YG07</accession>
<evidence type="ECO:0000313" key="2">
    <source>
        <dbReference type="EMBL" id="GAA4135712.1"/>
    </source>
</evidence>
<comment type="caution">
    <text evidence="2">The sequence shown here is derived from an EMBL/GenBank/DDBJ whole genome shotgun (WGS) entry which is preliminary data.</text>
</comment>
<dbReference type="Proteomes" id="UP001500101">
    <property type="component" value="Unassembled WGS sequence"/>
</dbReference>
<gene>
    <name evidence="2" type="ORF">GCM10022216_09860</name>
</gene>
<evidence type="ECO:0000259" key="1">
    <source>
        <dbReference type="Pfam" id="PF13084"/>
    </source>
</evidence>
<keyword evidence="3" id="KW-1185">Reference proteome</keyword>
<name>A0ABP7YG07_9SPHI</name>
<proteinExistence type="predicted"/>
<protein>
    <recommendedName>
        <fullName evidence="1">DUF3943 domain-containing protein</fullName>
    </recommendedName>
</protein>
<dbReference type="RefSeq" id="WP_344673502.1">
    <property type="nucleotide sequence ID" value="NZ_BAAAZI010000006.1"/>
</dbReference>
<sequence>MRFTLIDITLITQRFLFTITTILIALLSLQSAHAQQDTSRNISADTLTKKYQESPYSYSPPKFLRDTLKAEIKPVREKKFWRAGTEWFLAQAFPASFNRFITRDPYSYISFKNFLDHQRFSAWDWDDNQFTTNQIDHPFHGQIYFNAFRSNGYNFYQSTLATLAGSYIWETAGETQHPSINDLVNTSFGGVLLGEMMHRVSRNILARSRHGHNRIGNEIVATMVNPVNGLNRLLDGKWGKKIDDYYEADSSIISAEVNAGIRRFDAKDGDFLNKGKNAFYGRLRFVYSNGEHNYKRPFDQFSVNLELGNGDSTFINAVNVHALLYGAKFFKSKRGDHYGTLNAHYNFYNNDAFFYGAQSLNYTWLSEFKYKKGNRLNLSVGAGAIVLGAVPDPYLLYGASRNYNYGSGASYRFKGELMLLNRFLLTADYNGAILYTISGTDSYYVLHGLEVQGSLRLYKRWSINLSSGYFNLQGHFKANQYPDFNREYPYGSLSIGYNIFF</sequence>
<organism evidence="2 3">
    <name type="scientific">Sphingobacterium kyonggiense</name>
    <dbReference type="NCBI Taxonomy" id="714075"/>
    <lineage>
        <taxon>Bacteria</taxon>
        <taxon>Pseudomonadati</taxon>
        <taxon>Bacteroidota</taxon>
        <taxon>Sphingobacteriia</taxon>
        <taxon>Sphingobacteriales</taxon>
        <taxon>Sphingobacteriaceae</taxon>
        <taxon>Sphingobacterium</taxon>
    </lineage>
</organism>